<accession>A0ABZ0LWS6</accession>
<dbReference type="Proteomes" id="UP001301731">
    <property type="component" value="Chromosome"/>
</dbReference>
<dbReference type="Pfam" id="PF00652">
    <property type="entry name" value="Ricin_B_lectin"/>
    <property type="match status" value="1"/>
</dbReference>
<dbReference type="SUPFAM" id="SSF50370">
    <property type="entry name" value="Ricin B-like lectins"/>
    <property type="match status" value="1"/>
</dbReference>
<dbReference type="InterPro" id="IPR000772">
    <property type="entry name" value="Ricin_B_lectin"/>
</dbReference>
<keyword evidence="3" id="KW-1185">Reference proteome</keyword>
<proteinExistence type="predicted"/>
<feature type="domain" description="Ricin B lectin" evidence="1">
    <location>
        <begin position="442"/>
        <end position="552"/>
    </location>
</feature>
<gene>
    <name evidence="2" type="ORF">R2D22_22275</name>
</gene>
<evidence type="ECO:0000313" key="2">
    <source>
        <dbReference type="EMBL" id="WOX23966.1"/>
    </source>
</evidence>
<dbReference type="CDD" id="cd00161">
    <property type="entry name" value="beta-trefoil_Ricin-like"/>
    <property type="match status" value="1"/>
</dbReference>
<evidence type="ECO:0000259" key="1">
    <source>
        <dbReference type="Pfam" id="PF00652"/>
    </source>
</evidence>
<dbReference type="EMBL" id="CP137573">
    <property type="protein sequence ID" value="WOX23966.1"/>
    <property type="molecule type" value="Genomic_DNA"/>
</dbReference>
<name>A0ABZ0LWS6_9ACTN</name>
<sequence length="562" mass="59321">MAASVLLPVQPAQAASGLDPFTANFKLTRIDGDKSALITSAEAAGIARAAVTEVLGERTGTPGLCHGAQGLNGALKRDGFCWDTEDDFTGYNDPDGGWMPQGFAGAHAATADGYYEGRSLYAGSWYYGKYANGQPNEQYTRVSIAESTGSQVSYGHIALVEPVNGNFKTLTNLSHADGVAWHENRLFVANGVELQVYDLKRMWRMTDTANSGTGLVAGKSSARKHRWALPLVARYSTYGSAAVDTPATAFPDNNPRACGPGNGVLCLSTLSIDRSGATPVLVSTENRGGAGARIVRWPLTATGLGGATPTQISSETTGYTSPVWGIQGAATDGTSYYMAGSCPAGWPGEWVPATETTPGYNNSYACIHKAKPGEAPYVISQAPFLTQGLSWDRRVNRLWGLNEALDSNGVGRRVVFSVDAYAGQADSEGYTWLANRHEPGFVCATPQGNGTANGTPITVWSCTGSDVQRWKFDNGLIVHKASGKCITPQGNAAGTDGTLLTLWTCNPSSDVQKFATNNGGTANAWGKAITPKGNSLGNGVWLTLWTQGNPNPDVQDWLVKAL</sequence>
<dbReference type="RefSeq" id="WP_318106396.1">
    <property type="nucleotide sequence ID" value="NZ_CP137573.1"/>
</dbReference>
<dbReference type="Gene3D" id="2.80.10.50">
    <property type="match status" value="2"/>
</dbReference>
<organism evidence="2 3">
    <name type="scientific">Streptomyces solicathayae</name>
    <dbReference type="NCBI Taxonomy" id="3081768"/>
    <lineage>
        <taxon>Bacteria</taxon>
        <taxon>Bacillati</taxon>
        <taxon>Actinomycetota</taxon>
        <taxon>Actinomycetes</taxon>
        <taxon>Kitasatosporales</taxon>
        <taxon>Streptomycetaceae</taxon>
        <taxon>Streptomyces</taxon>
    </lineage>
</organism>
<dbReference type="PROSITE" id="PS50231">
    <property type="entry name" value="RICIN_B_LECTIN"/>
    <property type="match status" value="1"/>
</dbReference>
<evidence type="ECO:0000313" key="3">
    <source>
        <dbReference type="Proteomes" id="UP001301731"/>
    </source>
</evidence>
<dbReference type="InterPro" id="IPR035992">
    <property type="entry name" value="Ricin_B-like_lectins"/>
</dbReference>
<protein>
    <submittedName>
        <fullName evidence="2">Ricin-type beta-trefoil lectin domain protein</fullName>
    </submittedName>
</protein>
<reference evidence="2 3" key="1">
    <citation type="submission" date="2023-10" db="EMBL/GenBank/DDBJ databases">
        <title>The genome sequence of Streptomyces sp. HUAS YS2.</title>
        <authorList>
            <person name="Mo P."/>
        </authorList>
    </citation>
    <scope>NUCLEOTIDE SEQUENCE [LARGE SCALE GENOMIC DNA]</scope>
    <source>
        <strain evidence="2 3">HUAS YS2</strain>
    </source>
</reference>